<accession>A0A139WAI1</accession>
<dbReference type="InterPro" id="IPR054722">
    <property type="entry name" value="PolX-like_BBD"/>
</dbReference>
<dbReference type="InterPro" id="IPR039537">
    <property type="entry name" value="Retrotran_Ty1/copia-like"/>
</dbReference>
<evidence type="ECO:0000256" key="3">
    <source>
        <dbReference type="ARBA" id="ARBA00022695"/>
    </source>
</evidence>
<dbReference type="PANTHER" id="PTHR42648">
    <property type="entry name" value="TRANSPOSASE, PUTATIVE-RELATED"/>
    <property type="match status" value="1"/>
</dbReference>
<feature type="region of interest" description="Disordered" evidence="13">
    <location>
        <begin position="529"/>
        <end position="650"/>
    </location>
</feature>
<organism evidence="15 16">
    <name type="scientific">Tribolium castaneum</name>
    <name type="common">Red flour beetle</name>
    <dbReference type="NCBI Taxonomy" id="7070"/>
    <lineage>
        <taxon>Eukaryota</taxon>
        <taxon>Metazoa</taxon>
        <taxon>Ecdysozoa</taxon>
        <taxon>Arthropoda</taxon>
        <taxon>Hexapoda</taxon>
        <taxon>Insecta</taxon>
        <taxon>Pterygota</taxon>
        <taxon>Neoptera</taxon>
        <taxon>Endopterygota</taxon>
        <taxon>Coleoptera</taxon>
        <taxon>Polyphaga</taxon>
        <taxon>Cucujiformia</taxon>
        <taxon>Tenebrionidae</taxon>
        <taxon>Tenebrionidae incertae sedis</taxon>
        <taxon>Tribolium</taxon>
    </lineage>
</organism>
<keyword evidence="2" id="KW-0808">Transferase</keyword>
<reference evidence="15 16" key="2">
    <citation type="journal article" date="2010" name="Nucleic Acids Res.">
        <title>BeetleBase in 2010: revisions to provide comprehensive genomic information for Tribolium castaneum.</title>
        <authorList>
            <person name="Kim H.S."/>
            <person name="Murphy T."/>
            <person name="Xia J."/>
            <person name="Caragea D."/>
            <person name="Park Y."/>
            <person name="Beeman R.W."/>
            <person name="Lorenzen M.D."/>
            <person name="Butcher S."/>
            <person name="Manak J.R."/>
            <person name="Brown S.J."/>
        </authorList>
    </citation>
    <scope>NUCLEOTIDE SEQUENCE [LARGE SCALE GENOMIC DNA]</scope>
    <source>
        <strain evidence="15 16">Georgia GA2</strain>
    </source>
</reference>
<dbReference type="GO" id="GO:0004519">
    <property type="term" value="F:endonuclease activity"/>
    <property type="evidence" value="ECO:0007669"/>
    <property type="project" value="UniProtKB-KW"/>
</dbReference>
<keyword evidence="4" id="KW-0540">Nuclease</keyword>
<evidence type="ECO:0000256" key="12">
    <source>
        <dbReference type="ARBA" id="ARBA00057243"/>
    </source>
</evidence>
<dbReference type="PROSITE" id="PS50994">
    <property type="entry name" value="INTEGRASE"/>
    <property type="match status" value="1"/>
</dbReference>
<dbReference type="GO" id="GO:0003964">
    <property type="term" value="F:RNA-directed DNA polymerase activity"/>
    <property type="evidence" value="ECO:0007669"/>
    <property type="project" value="UniProtKB-KW"/>
</dbReference>
<evidence type="ECO:0000259" key="14">
    <source>
        <dbReference type="PROSITE" id="PS50994"/>
    </source>
</evidence>
<dbReference type="InterPro" id="IPR036397">
    <property type="entry name" value="RNaseH_sf"/>
</dbReference>
<feature type="compositionally biased region" description="Gly residues" evidence="13">
    <location>
        <begin position="144"/>
        <end position="159"/>
    </location>
</feature>
<evidence type="ECO:0000256" key="7">
    <source>
        <dbReference type="ARBA" id="ARBA00022801"/>
    </source>
</evidence>
<evidence type="ECO:0000256" key="10">
    <source>
        <dbReference type="ARBA" id="ARBA00032154"/>
    </source>
</evidence>
<dbReference type="Pfam" id="PF14223">
    <property type="entry name" value="Retrotran_gag_2"/>
    <property type="match status" value="1"/>
</dbReference>
<sequence>LFYHWGYVSGEDKQPVVECEGEALVAAQAAAKIWWTNDRKARADFILAINPSELNQIRVCITSRDVWVKLDIIYDSKGPARKTTLLNASYNKRCKMATTSDDKNHRDEEYYAREKTNKSGAAMFVKGQASSSKNKFQRGNKSGANGGNGGGSTGDGSGTKKGKRDEKRRNSFLIDKVLDSKSANNLWCLDSGCKSHLCKDEDFFVNVRDDLGQLKLADNSMTRVCGKGDVRIATADNPDNVVMLKDTLYVPNLRSHLLSISKIVDHGHEVTFKKSCAIVLNSFGDSKSDVEERHTRLGHLNLRDLSLLAKGGNVKGLKTKSIVSEIKCDTCFSAKISRAPFGVRETHSSELLELVHTDLCGPTQTQSMRGARYFMTLIDDNSRVCMVYFLQKKSDAVQKFRDYKNFVENQLKRKIKAVQSDGEYENKEMEKLLKEPGIILRTTTPHMPQQNGVAERKNRTLVEVARCMQIDANLPPSLWALAIATANYVRNRCPTKALPDGVSPIELWTRKKPNLLHLRSFGKRVFVRDKTPGSSQAGPNLEAGCSSRTQEVAQGRRRTNNSHLPEPCGFENDEAEDAEQRSQREKQVAKRGPDRPRIIKTSKRGRPSKQYHEAVISEESDAEEQAFTQDQIEEDESADENFDDNNDQIEDNNAFYQTDQCVTMTAIEIPHNNTLKGEDKSEWFDAIYSEAKCLVANDTWKLVDRPANRNIPVARLDSLRFLLALAAKFNLQISQLEITTPYLNGEMDTEMYMEPPILLRELLERIVATERDKTLVTKAQQMLKALKSGDKVCLLVKALYGLRQAGRQLHANVNCTFTTVGLVPMESDPCIYVDHRSGRCTYVLLYVDGIIIVSNNLERVNEIKNHLAEEYQVKDLGRIKYCLGIEVKQEKNKVSICQSGYIREILDKFGMSDCKAVKSPLSVGTKLEASSGVNEAMFPYRELMGALMFLARVSPTREIVKTHANQMQKRLTVGVPEEEVPVKIVSNNKEIDSNKSRHKELNHFINLPLPSSSTACTKRAQGSSNREGNFSSKTTERTDSCSFNSKLANVSPQNRITHLGGDTTETTSLDASLLKPNRKKARPNRQAKKPAPDAFEAAVEKALHEEQIDDRLKKKTMQRGIDTEKRTESDNLADKRKEEFAGLEHVDGMTNFGVNMNDFREVNKNLMDREEVTDFDVPRDPRNTVNLKEQLKDLEDNLTDTNEEIRFDLNVPKDSRTTVNRKEQYNGLEDNVVGTSEERIYTVEEVPSEEKKEVTTRKLTVNSAKVEELLETLNYPRHDTNLWQQKFEDERAFKREQGRAPIARCGPHQELKPDSNTSQPRICNIKISKHNSISLIINERESKALIDTGSDISLVKYSVLTPDQLKTITGNNFILKDVQGAIITNKGQIDLDIHIDYDVVIRHKFIVVENAIRFKGSILIGLDFLHEFKVNICWSEKMVEILGYRIPLETEDQIRMIDLDNHADKRKEKFAGLEHADVMTNVGANMNNFRDVSKNSMNLEVNKDWVDHEEVTDYDVSGDPQNTVNRKEQHNDLEDNLADTDEEILFDFNAPKDPRTTVNRKEQLNGPEDNLVGTSDVK</sequence>
<keyword evidence="1" id="KW-0645">Protease</keyword>
<feature type="region of interest" description="Disordered" evidence="13">
    <location>
        <begin position="1012"/>
        <end position="1038"/>
    </location>
</feature>
<dbReference type="InterPro" id="IPR025724">
    <property type="entry name" value="GAG-pre-integrase_dom"/>
</dbReference>
<evidence type="ECO:0000313" key="15">
    <source>
        <dbReference type="EMBL" id="KYB24925.1"/>
    </source>
</evidence>
<dbReference type="Pfam" id="PF22936">
    <property type="entry name" value="Pol_BBD"/>
    <property type="match status" value="1"/>
</dbReference>
<reference evidence="15 16" key="1">
    <citation type="journal article" date="2008" name="Nature">
        <title>The genome of the model beetle and pest Tribolium castaneum.</title>
        <authorList>
            <consortium name="Tribolium Genome Sequencing Consortium"/>
            <person name="Richards S."/>
            <person name="Gibbs R.A."/>
            <person name="Weinstock G.M."/>
            <person name="Brown S.J."/>
            <person name="Denell R."/>
            <person name="Beeman R.W."/>
            <person name="Gibbs R."/>
            <person name="Beeman R.W."/>
            <person name="Brown S.J."/>
            <person name="Bucher G."/>
            <person name="Friedrich M."/>
            <person name="Grimmelikhuijzen C.J."/>
            <person name="Klingler M."/>
            <person name="Lorenzen M."/>
            <person name="Richards S."/>
            <person name="Roth S."/>
            <person name="Schroder R."/>
            <person name="Tautz D."/>
            <person name="Zdobnov E.M."/>
            <person name="Muzny D."/>
            <person name="Gibbs R.A."/>
            <person name="Weinstock G.M."/>
            <person name="Attaway T."/>
            <person name="Bell S."/>
            <person name="Buhay C.J."/>
            <person name="Chandrabose M.N."/>
            <person name="Chavez D."/>
            <person name="Clerk-Blankenburg K.P."/>
            <person name="Cree A."/>
            <person name="Dao M."/>
            <person name="Davis C."/>
            <person name="Chacko J."/>
            <person name="Dinh H."/>
            <person name="Dugan-Rocha S."/>
            <person name="Fowler G."/>
            <person name="Garner T.T."/>
            <person name="Garnes J."/>
            <person name="Gnirke A."/>
            <person name="Hawes A."/>
            <person name="Hernandez J."/>
            <person name="Hines S."/>
            <person name="Holder M."/>
            <person name="Hume J."/>
            <person name="Jhangiani S.N."/>
            <person name="Joshi V."/>
            <person name="Khan Z.M."/>
            <person name="Jackson L."/>
            <person name="Kovar C."/>
            <person name="Kowis A."/>
            <person name="Lee S."/>
            <person name="Lewis L.R."/>
            <person name="Margolis J."/>
            <person name="Morgan M."/>
            <person name="Nazareth L.V."/>
            <person name="Nguyen N."/>
            <person name="Okwuonu G."/>
            <person name="Parker D."/>
            <person name="Richards S."/>
            <person name="Ruiz S.J."/>
            <person name="Santibanez J."/>
            <person name="Savard J."/>
            <person name="Scherer S.E."/>
            <person name="Schneider B."/>
            <person name="Sodergren E."/>
            <person name="Tautz D."/>
            <person name="Vattahil S."/>
            <person name="Villasana D."/>
            <person name="White C.S."/>
            <person name="Wright R."/>
            <person name="Park Y."/>
            <person name="Beeman R.W."/>
            <person name="Lord J."/>
            <person name="Oppert B."/>
            <person name="Lorenzen M."/>
            <person name="Brown S."/>
            <person name="Wang L."/>
            <person name="Savard J."/>
            <person name="Tautz D."/>
            <person name="Richards S."/>
            <person name="Weinstock G."/>
            <person name="Gibbs R.A."/>
            <person name="Liu Y."/>
            <person name="Worley K."/>
            <person name="Weinstock G."/>
            <person name="Elsik C.G."/>
            <person name="Reese J.T."/>
            <person name="Elhaik E."/>
            <person name="Landan G."/>
            <person name="Graur D."/>
            <person name="Arensburger P."/>
            <person name="Atkinson P."/>
            <person name="Beeman R.W."/>
            <person name="Beidler J."/>
            <person name="Brown S.J."/>
            <person name="Demuth J.P."/>
            <person name="Drury D.W."/>
            <person name="Du Y.Z."/>
            <person name="Fujiwara H."/>
            <person name="Lorenzen M."/>
            <person name="Maselli V."/>
            <person name="Osanai M."/>
            <person name="Park Y."/>
            <person name="Robertson H.M."/>
            <person name="Tu Z."/>
            <person name="Wang J.J."/>
            <person name="Wang S."/>
            <person name="Richards S."/>
            <person name="Song H."/>
            <person name="Zhang L."/>
            <person name="Sodergren E."/>
            <person name="Werner D."/>
            <person name="Stanke M."/>
            <person name="Morgenstern B."/>
            <person name="Solovyev V."/>
            <person name="Kosarev P."/>
            <person name="Brown G."/>
            <person name="Chen H.C."/>
            <person name="Ermolaeva O."/>
            <person name="Hlavina W."/>
            <person name="Kapustin Y."/>
            <person name="Kiryutin B."/>
            <person name="Kitts P."/>
            <person name="Maglott D."/>
            <person name="Pruitt K."/>
            <person name="Sapojnikov V."/>
            <person name="Souvorov A."/>
            <person name="Mackey A.J."/>
            <person name="Waterhouse R.M."/>
            <person name="Wyder S."/>
            <person name="Zdobnov E.M."/>
            <person name="Zdobnov E.M."/>
            <person name="Wyder S."/>
            <person name="Kriventseva E.V."/>
            <person name="Kadowaki T."/>
            <person name="Bork P."/>
            <person name="Aranda M."/>
            <person name="Bao R."/>
            <person name="Beermann A."/>
            <person name="Berns N."/>
            <person name="Bolognesi R."/>
            <person name="Bonneton F."/>
            <person name="Bopp D."/>
            <person name="Brown S.J."/>
            <person name="Bucher G."/>
            <person name="Butts T."/>
            <person name="Chaumot A."/>
            <person name="Denell R.E."/>
            <person name="Ferrier D.E."/>
            <person name="Friedrich M."/>
            <person name="Gordon C.M."/>
            <person name="Jindra M."/>
            <person name="Klingler M."/>
            <person name="Lan Q."/>
            <person name="Lattorff H.M."/>
            <person name="Laudet V."/>
            <person name="von Levetsow C."/>
            <person name="Liu Z."/>
            <person name="Lutz R."/>
            <person name="Lynch J.A."/>
            <person name="da Fonseca R.N."/>
            <person name="Posnien N."/>
            <person name="Reuter R."/>
            <person name="Roth S."/>
            <person name="Savard J."/>
            <person name="Schinko J.B."/>
            <person name="Schmitt C."/>
            <person name="Schoppmeier M."/>
            <person name="Schroder R."/>
            <person name="Shippy T.D."/>
            <person name="Simonnet F."/>
            <person name="Marques-Souza H."/>
            <person name="Tautz D."/>
            <person name="Tomoyasu Y."/>
            <person name="Trauner J."/>
            <person name="Van der Zee M."/>
            <person name="Vervoort M."/>
            <person name="Wittkopp N."/>
            <person name="Wimmer E.A."/>
            <person name="Yang X."/>
            <person name="Jones A.K."/>
            <person name="Sattelle D.B."/>
            <person name="Ebert P.R."/>
            <person name="Nelson D."/>
            <person name="Scott J.G."/>
            <person name="Beeman R.W."/>
            <person name="Muthukrishnan S."/>
            <person name="Kramer K.J."/>
            <person name="Arakane Y."/>
            <person name="Beeman R.W."/>
            <person name="Zhu Q."/>
            <person name="Hogenkamp D."/>
            <person name="Dixit R."/>
            <person name="Oppert B."/>
            <person name="Jiang H."/>
            <person name="Zou Z."/>
            <person name="Marshall J."/>
            <person name="Elpidina E."/>
            <person name="Vinokurov K."/>
            <person name="Oppert C."/>
            <person name="Zou Z."/>
            <person name="Evans J."/>
            <person name="Lu Z."/>
            <person name="Zhao P."/>
            <person name="Sumathipala N."/>
            <person name="Altincicek B."/>
            <person name="Vilcinskas A."/>
            <person name="Williams M."/>
            <person name="Hultmark D."/>
            <person name="Hetru C."/>
            <person name="Jiang H."/>
            <person name="Grimmelikhuijzen C.J."/>
            <person name="Hauser F."/>
            <person name="Cazzamali G."/>
            <person name="Williamson M."/>
            <person name="Park Y."/>
            <person name="Li B."/>
            <person name="Tanaka Y."/>
            <person name="Predel R."/>
            <person name="Neupert S."/>
            <person name="Schachtner J."/>
            <person name="Verleyen P."/>
            <person name="Raible F."/>
            <person name="Bork P."/>
            <person name="Friedrich M."/>
            <person name="Walden K.K."/>
            <person name="Robertson H.M."/>
            <person name="Angeli S."/>
            <person name="Foret S."/>
            <person name="Bucher G."/>
            <person name="Schuetz S."/>
            <person name="Maleszka R."/>
            <person name="Wimmer E.A."/>
            <person name="Beeman R.W."/>
            <person name="Lorenzen M."/>
            <person name="Tomoyasu Y."/>
            <person name="Miller S.C."/>
            <person name="Grossmann D."/>
            <person name="Bucher G."/>
        </authorList>
    </citation>
    <scope>NUCLEOTIDE SEQUENCE [LARGE SCALE GENOMIC DNA]</scope>
    <source>
        <strain evidence="15 16">Georgia GA2</strain>
    </source>
</reference>
<feature type="non-terminal residue" evidence="15">
    <location>
        <position position="1578"/>
    </location>
</feature>
<evidence type="ECO:0000256" key="4">
    <source>
        <dbReference type="ARBA" id="ARBA00022722"/>
    </source>
</evidence>
<dbReference type="InterPro" id="IPR001584">
    <property type="entry name" value="Integrase_cat-core"/>
</dbReference>
<dbReference type="InterPro" id="IPR021109">
    <property type="entry name" value="Peptidase_aspartic_dom_sf"/>
</dbReference>
<feature type="domain" description="Integrase catalytic" evidence="14">
    <location>
        <begin position="336"/>
        <end position="512"/>
    </location>
</feature>
<feature type="compositionally biased region" description="Basic and acidic residues" evidence="13">
    <location>
        <begin position="1550"/>
        <end position="1563"/>
    </location>
</feature>
<evidence type="ECO:0000256" key="13">
    <source>
        <dbReference type="SAM" id="MobiDB-lite"/>
    </source>
</evidence>
<dbReference type="Gene3D" id="3.30.420.10">
    <property type="entry name" value="Ribonuclease H-like superfamily/Ribonuclease H"/>
    <property type="match status" value="1"/>
</dbReference>
<evidence type="ECO:0000256" key="5">
    <source>
        <dbReference type="ARBA" id="ARBA00022723"/>
    </source>
</evidence>
<dbReference type="GO" id="GO:0004190">
    <property type="term" value="F:aspartic-type endopeptidase activity"/>
    <property type="evidence" value="ECO:0007669"/>
    <property type="project" value="InterPro"/>
</dbReference>
<feature type="region of interest" description="Disordered" evidence="13">
    <location>
        <begin position="1054"/>
        <end position="1092"/>
    </location>
</feature>
<keyword evidence="5" id="KW-0479">Metal-binding</keyword>
<gene>
    <name evidence="15" type="primary">AUGUSTUS-3.0.2_34911</name>
    <name evidence="15" type="ORF">TcasGA2_TC034911</name>
</gene>
<dbReference type="Proteomes" id="UP000007266">
    <property type="component" value="Unassembled WGS sequence"/>
</dbReference>
<feature type="region of interest" description="Disordered" evidence="13">
    <location>
        <begin position="129"/>
        <end position="166"/>
    </location>
</feature>
<name>A0A139WAI1_TRICA</name>
<dbReference type="CDD" id="cd00303">
    <property type="entry name" value="retropepsin_like"/>
    <property type="match status" value="1"/>
</dbReference>
<proteinExistence type="predicted"/>
<evidence type="ECO:0000256" key="2">
    <source>
        <dbReference type="ARBA" id="ARBA00022679"/>
    </source>
</evidence>
<dbReference type="InterPro" id="IPR012337">
    <property type="entry name" value="RNaseH-like_sf"/>
</dbReference>
<keyword evidence="3" id="KW-0548">Nucleotidyltransferase</keyword>
<dbReference type="Pfam" id="PF07727">
    <property type="entry name" value="RVT_2"/>
    <property type="match status" value="2"/>
</dbReference>
<feature type="compositionally biased region" description="Basic residues" evidence="13">
    <location>
        <begin position="1076"/>
        <end position="1088"/>
    </location>
</feature>
<dbReference type="InParanoid" id="A0A139WAI1"/>
<evidence type="ECO:0000313" key="16">
    <source>
        <dbReference type="Proteomes" id="UP000007266"/>
    </source>
</evidence>
<keyword evidence="16" id="KW-1185">Reference proteome</keyword>
<dbReference type="InterPro" id="IPR013103">
    <property type="entry name" value="RVT_2"/>
</dbReference>
<evidence type="ECO:0000256" key="9">
    <source>
        <dbReference type="ARBA" id="ARBA00030524"/>
    </source>
</evidence>
<comment type="function">
    <text evidence="12">Capsid protein (CA) is the structural component of the virus-like particle (VLP), forming the shell that encapsulates the retrotransposons dimeric RNA genome. The particles are assembled from trimer-clustered units and there are holes in the capsid shells that allow for the diffusion of macromolecules. CA also has nucleocapsid-like chaperone activity, promoting primer tRNA(i)-Met annealing to the multipartite primer-binding site (PBS), dimerization of Ty1 RNA and initiation of reverse transcription.</text>
</comment>
<dbReference type="Gene3D" id="2.40.70.10">
    <property type="entry name" value="Acid Proteases"/>
    <property type="match status" value="1"/>
</dbReference>
<feature type="compositionally biased region" description="Polar residues" evidence="13">
    <location>
        <begin position="1012"/>
        <end position="1033"/>
    </location>
</feature>
<dbReference type="GO" id="GO:0015074">
    <property type="term" value="P:DNA integration"/>
    <property type="evidence" value="ECO:0007669"/>
    <property type="project" value="InterPro"/>
</dbReference>
<feature type="compositionally biased region" description="Basic and acidic residues" evidence="13">
    <location>
        <begin position="578"/>
        <end position="597"/>
    </location>
</feature>
<evidence type="ECO:0000256" key="6">
    <source>
        <dbReference type="ARBA" id="ARBA00022759"/>
    </source>
</evidence>
<dbReference type="SUPFAM" id="SSF53098">
    <property type="entry name" value="Ribonuclease H-like"/>
    <property type="match status" value="1"/>
</dbReference>
<keyword evidence="6" id="KW-0255">Endonuclease</keyword>
<dbReference type="GO" id="GO:0003676">
    <property type="term" value="F:nucleic acid binding"/>
    <property type="evidence" value="ECO:0007669"/>
    <property type="project" value="InterPro"/>
</dbReference>
<dbReference type="eggNOG" id="KOG0017">
    <property type="taxonomic scope" value="Eukaryota"/>
</dbReference>
<dbReference type="PANTHER" id="PTHR42648:SF28">
    <property type="entry name" value="TRANSPOSON-ENCODED PROTEIN WITH RIBONUCLEASE H-LIKE AND RETROVIRUS ZINC FINGER-LIKE DOMAINS"/>
    <property type="match status" value="1"/>
</dbReference>
<dbReference type="SUPFAM" id="SSF50630">
    <property type="entry name" value="Acid proteases"/>
    <property type="match status" value="1"/>
</dbReference>
<dbReference type="GO" id="GO:0046872">
    <property type="term" value="F:metal ion binding"/>
    <property type="evidence" value="ECO:0007669"/>
    <property type="project" value="UniProtKB-KW"/>
</dbReference>
<feature type="compositionally biased region" description="Basic residues" evidence="13">
    <location>
        <begin position="598"/>
        <end position="609"/>
    </location>
</feature>
<evidence type="ECO:0000256" key="11">
    <source>
        <dbReference type="ARBA" id="ARBA00033113"/>
    </source>
</evidence>
<dbReference type="InterPro" id="IPR001969">
    <property type="entry name" value="Aspartic_peptidase_AS"/>
</dbReference>
<evidence type="ECO:0000256" key="8">
    <source>
        <dbReference type="ARBA" id="ARBA00022918"/>
    </source>
</evidence>
<dbReference type="EMBL" id="KQ971384">
    <property type="protein sequence ID" value="KYB24925.1"/>
    <property type="molecule type" value="Genomic_DNA"/>
</dbReference>
<feature type="region of interest" description="Disordered" evidence="13">
    <location>
        <begin position="1547"/>
        <end position="1578"/>
    </location>
</feature>
<dbReference type="Pfam" id="PF13976">
    <property type="entry name" value="gag_pre-integrs"/>
    <property type="match status" value="1"/>
</dbReference>
<feature type="non-terminal residue" evidence="15">
    <location>
        <position position="1"/>
    </location>
</feature>
<keyword evidence="7" id="KW-0378">Hydrolase</keyword>
<protein>
    <recommendedName>
        <fullName evidence="9">Gag-Pol-p199</fullName>
    </recommendedName>
    <alternativeName>
        <fullName evidence="10">TY1A-TY1B</fullName>
    </alternativeName>
    <alternativeName>
        <fullName evidence="11">p190</fullName>
    </alternativeName>
</protein>
<keyword evidence="8" id="KW-0695">RNA-directed DNA polymerase</keyword>
<dbReference type="PROSITE" id="PS00141">
    <property type="entry name" value="ASP_PROTEASE"/>
    <property type="match status" value="1"/>
</dbReference>
<dbReference type="GO" id="GO:0006508">
    <property type="term" value="P:proteolysis"/>
    <property type="evidence" value="ECO:0007669"/>
    <property type="project" value="UniProtKB-KW"/>
</dbReference>
<evidence type="ECO:0000256" key="1">
    <source>
        <dbReference type="ARBA" id="ARBA00022670"/>
    </source>
</evidence>
<feature type="compositionally biased region" description="Acidic residues" evidence="13">
    <location>
        <begin position="631"/>
        <end position="650"/>
    </location>
</feature>